<comment type="caution">
    <text evidence="2">The sequence shown here is derived from an EMBL/GenBank/DDBJ whole genome shotgun (WGS) entry which is preliminary data.</text>
</comment>
<evidence type="ECO:0000256" key="1">
    <source>
        <dbReference type="SAM" id="MobiDB-lite"/>
    </source>
</evidence>
<dbReference type="EMBL" id="RXGB01001179">
    <property type="protein sequence ID" value="TMW99952.1"/>
    <property type="molecule type" value="Genomic_DNA"/>
</dbReference>
<sequence>MGVQSLSPRLGIGSDDEHDPEYVPPGTTTLARAARATRATPKKVASSANNPDSTPGSSTGALVPVADQPNRWWHRSAVAEGRWGSLTKCGVTKLVTVRRVYDGPSCRWQRSAAAEGRWGSLTKFGVTKLVTVRRVYDGPSCRRASPAKHAPLDHIGVRGIQVNISLPAIRRYLYGEDVDANMTPLTAEFDCQWQIVEDGQFLHELSLRETTKRWMELHLSIDGQGADWVTEPKGAIKKANLNFTAMFLWSTGVPIWHIDQLNTPLGTVDIGLIRDEANELAPRRGTRPEKLEAQMATLLHHIQPWMQRSIAEEEECLEHKMAQHKERKIAEAAVESQRADIDMILEARVPESEAPSAELAEDTVLADLFATSKIPPPPREHTKRRKGREEYEARARNKELREMEATRRASIADEEARQIRNVESAAEASSSRNVERVGGTTDSVVADEETTKGPAYICSGFQEIEPTILLIAGALRLRFASPTTLVF</sequence>
<organism evidence="2">
    <name type="scientific">Solanum chilense</name>
    <name type="common">Tomato</name>
    <name type="synonym">Lycopersicon chilense</name>
    <dbReference type="NCBI Taxonomy" id="4083"/>
    <lineage>
        <taxon>Eukaryota</taxon>
        <taxon>Viridiplantae</taxon>
        <taxon>Streptophyta</taxon>
        <taxon>Embryophyta</taxon>
        <taxon>Tracheophyta</taxon>
        <taxon>Spermatophyta</taxon>
        <taxon>Magnoliopsida</taxon>
        <taxon>eudicotyledons</taxon>
        <taxon>Gunneridae</taxon>
        <taxon>Pentapetalae</taxon>
        <taxon>asterids</taxon>
        <taxon>lamiids</taxon>
        <taxon>Solanales</taxon>
        <taxon>Solanaceae</taxon>
        <taxon>Solanoideae</taxon>
        <taxon>Solaneae</taxon>
        <taxon>Solanum</taxon>
        <taxon>Solanum subgen. Lycopersicon</taxon>
    </lineage>
</organism>
<accession>A0A6N2BX35</accession>
<feature type="region of interest" description="Disordered" evidence="1">
    <location>
        <begin position="1"/>
        <end position="64"/>
    </location>
</feature>
<evidence type="ECO:0000313" key="2">
    <source>
        <dbReference type="EMBL" id="TMW99952.1"/>
    </source>
</evidence>
<feature type="region of interest" description="Disordered" evidence="1">
    <location>
        <begin position="371"/>
        <end position="395"/>
    </location>
</feature>
<feature type="region of interest" description="Disordered" evidence="1">
    <location>
        <begin position="422"/>
        <end position="447"/>
    </location>
</feature>
<protein>
    <submittedName>
        <fullName evidence="2">Uncharacterized protein</fullName>
    </submittedName>
</protein>
<name>A0A6N2BX35_SOLCI</name>
<feature type="compositionally biased region" description="Low complexity" evidence="1">
    <location>
        <begin position="27"/>
        <end position="39"/>
    </location>
</feature>
<gene>
    <name evidence="2" type="ORF">EJD97_001634</name>
</gene>
<dbReference type="AlphaFoldDB" id="A0A6N2BX35"/>
<feature type="compositionally biased region" description="Polar residues" evidence="1">
    <location>
        <begin position="46"/>
        <end position="60"/>
    </location>
</feature>
<reference evidence="2" key="1">
    <citation type="submission" date="2019-05" db="EMBL/GenBank/DDBJ databases">
        <title>The de novo reference genome and transcriptome assemblies of the wild tomato species Solanum chilense.</title>
        <authorList>
            <person name="Stam R."/>
            <person name="Nosenko T."/>
            <person name="Hoerger A.C."/>
            <person name="Stephan W."/>
            <person name="Seidel M.A."/>
            <person name="Kuhn J.M.M."/>
            <person name="Haberer G."/>
            <person name="Tellier A."/>
        </authorList>
    </citation>
    <scope>NUCLEOTIDE SEQUENCE</scope>
    <source>
        <tissue evidence="2">Mature leaves</tissue>
    </source>
</reference>
<proteinExistence type="predicted"/>